<sequence length="643" mass="70350">MRDHLIKHIVLLLLGLTVSANIARGQCRQVLPGDLGCGTIMDFDGFDEYYKGLQLWPPSSGCTTRIGAKVGNPSHMADCESNTYGYINPGLLGASVGFDGGCNMNLKAFRNDGQKFPAGKTVHLDVGSEWANVNASFSGFYIQLFDGDRLVLDQPITRALLLDLGLFGDRRIMAVLPTAEWDRIEIGYYETIGIGFTLANELKIYNILSEYYPAAGYMDATFTSQPRNLEVTEGESGNFSAALDFPGEAPDDLQYRWQVNTGDQWTDLEDGGYYSGTKTTSLELSGVSPELNGYRYRLIAESGNKAGCFYKESDAAGLKVNEIAVIPGKCDVVLPGDLGCGTIMDFDGFDDYYKGIVLWPPWEASTGCTTRLGSKVGNPSHMADCESDTYGYINPGLLGASVGLSGGGCKMDLKAFRRGEQKFPAGKTVYLDVGSQWANVNVSFSGFYIQLFDGDRVVLDQPITRALLLDLGFYGDRRIMAVTPAAEWNRIEIGYYETIGLGFTLANEIKIYNILSDYYPAVENVAFDPQPQDLEVTEGDSGNFSAELIFPAGVMSDLRYRWQVNTGDEWTDLENGSYYSGVKTTSLELSGISSELNGYRYRLIARSKGGECLDIASDPAVLRIGAGIRNCIISNAMIRPELD</sequence>
<evidence type="ECO:0008006" key="3">
    <source>
        <dbReference type="Google" id="ProtNLM"/>
    </source>
</evidence>
<keyword evidence="2" id="KW-1185">Reference proteome</keyword>
<evidence type="ECO:0000313" key="2">
    <source>
        <dbReference type="Proteomes" id="UP000267469"/>
    </source>
</evidence>
<dbReference type="AlphaFoldDB" id="A0A3N0DQN2"/>
<proteinExistence type="predicted"/>
<dbReference type="RefSeq" id="WP_123217864.1">
    <property type="nucleotide sequence ID" value="NZ_RJTM01000154.1"/>
</dbReference>
<dbReference type="Proteomes" id="UP000267469">
    <property type="component" value="Unassembled WGS sequence"/>
</dbReference>
<name>A0A3N0DQN2_SINP1</name>
<dbReference type="EMBL" id="RJTM01000154">
    <property type="protein sequence ID" value="RNL77944.1"/>
    <property type="molecule type" value="Genomic_DNA"/>
</dbReference>
<dbReference type="OrthoDB" id="279982at2"/>
<evidence type="ECO:0000313" key="1">
    <source>
        <dbReference type="EMBL" id="RNL77944.1"/>
    </source>
</evidence>
<reference evidence="1 2" key="1">
    <citation type="submission" date="2018-10" db="EMBL/GenBank/DDBJ databases">
        <title>Sinomicrobium pectinilyticum sp. nov., a pectinase-producing bacterium isolated from alkaline and saline soil, and emended description of the genus Sinomicrobium.</title>
        <authorList>
            <person name="Cheng B."/>
            <person name="Li C."/>
            <person name="Lai Q."/>
            <person name="Du M."/>
            <person name="Shao Z."/>
            <person name="Xu P."/>
            <person name="Yang C."/>
        </authorList>
    </citation>
    <scope>NUCLEOTIDE SEQUENCE [LARGE SCALE GENOMIC DNA]</scope>
    <source>
        <strain evidence="1 2">5DNS001</strain>
    </source>
</reference>
<accession>A0A3N0DQN2</accession>
<organism evidence="1 2">
    <name type="scientific">Sinomicrobium pectinilyticum</name>
    <dbReference type="NCBI Taxonomy" id="1084421"/>
    <lineage>
        <taxon>Bacteria</taxon>
        <taxon>Pseudomonadati</taxon>
        <taxon>Bacteroidota</taxon>
        <taxon>Flavobacteriia</taxon>
        <taxon>Flavobacteriales</taxon>
        <taxon>Flavobacteriaceae</taxon>
        <taxon>Sinomicrobium</taxon>
    </lineage>
</organism>
<protein>
    <recommendedName>
        <fullName evidence="3">Ig-like domain-containing protein</fullName>
    </recommendedName>
</protein>
<comment type="caution">
    <text evidence="1">The sequence shown here is derived from an EMBL/GenBank/DDBJ whole genome shotgun (WGS) entry which is preliminary data.</text>
</comment>
<gene>
    <name evidence="1" type="ORF">ED312_20350</name>
</gene>